<dbReference type="Pfam" id="PF02321">
    <property type="entry name" value="OEP"/>
    <property type="match status" value="2"/>
</dbReference>
<dbReference type="Proteomes" id="UP000281118">
    <property type="component" value="Unassembled WGS sequence"/>
</dbReference>
<dbReference type="EMBL" id="RXFT01000001">
    <property type="protein sequence ID" value="RUR66110.1"/>
    <property type="molecule type" value="Genomic_DNA"/>
</dbReference>
<keyword evidence="2" id="KW-0564">Palmitate</keyword>
<evidence type="ECO:0000256" key="1">
    <source>
        <dbReference type="ARBA" id="ARBA00007613"/>
    </source>
</evidence>
<comment type="caution">
    <text evidence="4">The sequence shown here is derived from an EMBL/GenBank/DDBJ whole genome shotgun (WGS) entry which is preliminary data.</text>
</comment>
<gene>
    <name evidence="4" type="ORF">EJP67_03465</name>
</gene>
<keyword evidence="2" id="KW-0812">Transmembrane</keyword>
<sequence>MQYQENNALEDHPGSSLRAAPARSRPGWPVQGAVLGVVLLLVGGCAVGPDFRTPDLPAAASGADYTPAPMPARTAKSDVPAGQAQELLPGRDIPAQWWEVFRSQQLDRLIRASLEQSPTLASAQAALRQAEATYDAKSGNLLWPQVTAQLGAQRERASEVSTQVPGGQLLTLYNASVNVSYNLDVFGGSRRQIEGAQAAVEAQRYQVEATYLTLTSNLVTTAIREAALRGQLQATREVLQAQREQLGVIEKQFDTGAIPKSIVLQQRTQVAQTQAAIPPLEKSLAQTRHQLAVFAGRLPSEQGLPEFDLASLSLPQELPLSLPSELARQRPDVRASEAQLHQASAAVGVATANLYPQIQLSASYGNTSLRARDLFTGPTTLWNIGAGLTQPIFNGGALRAQQRAAVAAYDSAAAQYRNTVLGAFQNVADALRALELDAAALQTQATAESLARQSLDLSTAQFRAGAVSYVTLLTAQQAWLQTHTALVQAQAARYADTAALFQALGGGWWNRGALANAAIAPGQPAQPAQPAQSAQQASQAAAPQN</sequence>
<dbReference type="OrthoDB" id="9770517at2"/>
<dbReference type="SUPFAM" id="SSF56954">
    <property type="entry name" value="Outer membrane efflux proteins (OEP)"/>
    <property type="match status" value="1"/>
</dbReference>
<keyword evidence="2" id="KW-0449">Lipoprotein</keyword>
<comment type="subcellular location">
    <subcellularLocation>
        <location evidence="2">Cell membrane</location>
        <topology evidence="2">Lipid-anchor</topology>
    </subcellularLocation>
</comment>
<keyword evidence="2" id="KW-1134">Transmembrane beta strand</keyword>
<dbReference type="PANTHER" id="PTHR30203">
    <property type="entry name" value="OUTER MEMBRANE CATION EFFLUX PROTEIN"/>
    <property type="match status" value="1"/>
</dbReference>
<dbReference type="RefSeq" id="WP_126019447.1">
    <property type="nucleotide sequence ID" value="NZ_RXFT01000001.1"/>
</dbReference>
<dbReference type="PANTHER" id="PTHR30203:SF33">
    <property type="entry name" value="BLR4455 PROTEIN"/>
    <property type="match status" value="1"/>
</dbReference>
<evidence type="ECO:0000256" key="3">
    <source>
        <dbReference type="SAM" id="MobiDB-lite"/>
    </source>
</evidence>
<dbReference type="AlphaFoldDB" id="A0A3S0X6X2"/>
<reference evidence="4 5" key="1">
    <citation type="submission" date="2018-12" db="EMBL/GenBank/DDBJ databases">
        <title>The genome sequences of Variovorax guangxiensis DSM 27352.</title>
        <authorList>
            <person name="Gao J."/>
            <person name="Sun J."/>
        </authorList>
    </citation>
    <scope>NUCLEOTIDE SEQUENCE [LARGE SCALE GENOMIC DNA]</scope>
    <source>
        <strain evidence="4 5">DSM 27352</strain>
    </source>
</reference>
<dbReference type="GO" id="GO:0015562">
    <property type="term" value="F:efflux transmembrane transporter activity"/>
    <property type="evidence" value="ECO:0007669"/>
    <property type="project" value="InterPro"/>
</dbReference>
<protein>
    <submittedName>
        <fullName evidence="4">Efflux transporter outer membrane subunit</fullName>
    </submittedName>
</protein>
<evidence type="ECO:0000313" key="4">
    <source>
        <dbReference type="EMBL" id="RUR66110.1"/>
    </source>
</evidence>
<organism evidence="4 5">
    <name type="scientific">Variovorax guangxiensis</name>
    <dbReference type="NCBI Taxonomy" id="1775474"/>
    <lineage>
        <taxon>Bacteria</taxon>
        <taxon>Pseudomonadati</taxon>
        <taxon>Pseudomonadota</taxon>
        <taxon>Betaproteobacteria</taxon>
        <taxon>Burkholderiales</taxon>
        <taxon>Comamonadaceae</taxon>
        <taxon>Variovorax</taxon>
    </lineage>
</organism>
<dbReference type="GO" id="GO:0005886">
    <property type="term" value="C:plasma membrane"/>
    <property type="evidence" value="ECO:0007669"/>
    <property type="project" value="UniProtKB-SubCell"/>
</dbReference>
<proteinExistence type="inferred from homology"/>
<dbReference type="Gene3D" id="1.20.1600.10">
    <property type="entry name" value="Outer membrane efflux proteins (OEP)"/>
    <property type="match status" value="1"/>
</dbReference>
<accession>A0A3S0X6X2</accession>
<comment type="similarity">
    <text evidence="1 2">Belongs to the outer membrane factor (OMF) (TC 1.B.17) family.</text>
</comment>
<feature type="region of interest" description="Disordered" evidence="3">
    <location>
        <begin position="1"/>
        <end position="25"/>
    </location>
</feature>
<keyword evidence="2" id="KW-0472">Membrane</keyword>
<dbReference type="InterPro" id="IPR010131">
    <property type="entry name" value="MdtP/NodT-like"/>
</dbReference>
<dbReference type="InterPro" id="IPR003423">
    <property type="entry name" value="OMP_efflux"/>
</dbReference>
<dbReference type="Gene3D" id="2.20.200.10">
    <property type="entry name" value="Outer membrane efflux proteins (OEP)"/>
    <property type="match status" value="1"/>
</dbReference>
<name>A0A3S0X6X2_9BURK</name>
<dbReference type="NCBIfam" id="TIGR01845">
    <property type="entry name" value="outer_NodT"/>
    <property type="match status" value="1"/>
</dbReference>
<evidence type="ECO:0000256" key="2">
    <source>
        <dbReference type="RuleBase" id="RU362097"/>
    </source>
</evidence>
<evidence type="ECO:0000313" key="5">
    <source>
        <dbReference type="Proteomes" id="UP000281118"/>
    </source>
</evidence>
<feature type="region of interest" description="Disordered" evidence="3">
    <location>
        <begin position="521"/>
        <end position="545"/>
    </location>
</feature>